<accession>F2U2S3</accession>
<dbReference type="RefSeq" id="XP_004996100.1">
    <property type="nucleotide sequence ID" value="XM_004996043.1"/>
</dbReference>
<keyword evidence="2" id="KW-1185">Reference proteome</keyword>
<reference evidence="1" key="1">
    <citation type="submission" date="2009-08" db="EMBL/GenBank/DDBJ databases">
        <title>Annotation of Salpingoeca rosetta.</title>
        <authorList>
            <consortium name="The Broad Institute Genome Sequencing Platform"/>
            <person name="Russ C."/>
            <person name="Cuomo C."/>
            <person name="Burger G."/>
            <person name="Gray M.W."/>
            <person name="Holland P.W.H."/>
            <person name="King N."/>
            <person name="Lang F.B.F."/>
            <person name="Roger A.J."/>
            <person name="Ruiz-Trillo I."/>
            <person name="Young S.K."/>
            <person name="Zeng Q."/>
            <person name="Gargeya S."/>
            <person name="Alvarado L."/>
            <person name="Berlin A."/>
            <person name="Chapman S.B."/>
            <person name="Chen Z."/>
            <person name="Freedman E."/>
            <person name="Gellesch M."/>
            <person name="Goldberg J."/>
            <person name="Griggs A."/>
            <person name="Gujja S."/>
            <person name="Heilman E."/>
            <person name="Heiman D."/>
            <person name="Howarth C."/>
            <person name="Mehta T."/>
            <person name="Neiman D."/>
            <person name="Pearson M."/>
            <person name="Roberts A."/>
            <person name="Saif S."/>
            <person name="Shea T."/>
            <person name="Shenoy N."/>
            <person name="Sisk P."/>
            <person name="Stolte C."/>
            <person name="Sykes S."/>
            <person name="White J."/>
            <person name="Yandava C."/>
            <person name="Haas B."/>
            <person name="Nusbaum C."/>
            <person name="Birren B."/>
        </authorList>
    </citation>
    <scope>NUCLEOTIDE SEQUENCE [LARGE SCALE GENOMIC DNA]</scope>
    <source>
        <strain evidence="1">ATCC 50818</strain>
    </source>
</reference>
<dbReference type="EMBL" id="GL832960">
    <property type="protein sequence ID" value="EGD81917.1"/>
    <property type="molecule type" value="Genomic_DNA"/>
</dbReference>
<dbReference type="Proteomes" id="UP000007799">
    <property type="component" value="Unassembled WGS sequence"/>
</dbReference>
<name>F2U2S3_SALR5</name>
<evidence type="ECO:0000313" key="1">
    <source>
        <dbReference type="EMBL" id="EGD81917.1"/>
    </source>
</evidence>
<sequence length="232" mass="25780">MVGNVVLHVLRCISFFSAYSTPCHCTLQPPLEEASHIHLHHLLLRQPHSSWNSTSARSNMSASSRFSIMEMTHRTRSSHHHHCSRRQSRDCRTSCTMSTISQHAKRQHGHHRLVVTNSQQQLGHVVATDEAARAKWHHTRPSVLKLGQLTRQLHQVVEEGPDGLTHLVHDELLCVAVKLGHTGGGADGTECGRVAGFAGRKRQQRQRRGCPCVLDGWHITVAGNMRTGLAAA</sequence>
<organism evidence="2">
    <name type="scientific">Salpingoeca rosetta (strain ATCC 50818 / BSB-021)</name>
    <dbReference type="NCBI Taxonomy" id="946362"/>
    <lineage>
        <taxon>Eukaryota</taxon>
        <taxon>Choanoflagellata</taxon>
        <taxon>Craspedida</taxon>
        <taxon>Salpingoecidae</taxon>
        <taxon>Salpingoeca</taxon>
    </lineage>
</organism>
<dbReference type="GeneID" id="16076688"/>
<protein>
    <submittedName>
        <fullName evidence="1">Uncharacterized protein</fullName>
    </submittedName>
</protein>
<dbReference type="KEGG" id="sre:PTSG_02603"/>
<proteinExistence type="predicted"/>
<dbReference type="AlphaFoldDB" id="F2U2S3"/>
<gene>
    <name evidence="1" type="ORF">PTSG_02603</name>
</gene>
<dbReference type="InParanoid" id="F2U2S3"/>
<evidence type="ECO:0000313" key="2">
    <source>
        <dbReference type="Proteomes" id="UP000007799"/>
    </source>
</evidence>